<evidence type="ECO:0000256" key="2">
    <source>
        <dbReference type="SAM" id="SignalP"/>
    </source>
</evidence>
<feature type="chain" id="PRO_5017483404" evidence="2">
    <location>
        <begin position="19"/>
        <end position="237"/>
    </location>
</feature>
<proteinExistence type="inferred from homology"/>
<sequence length="237" mass="27082">ILIFLYFICLFVIFTVNPKCVCVSLESPPYLMGKLLVVSRYLVWLNNHSLLNVEKLDWTKYYKILLRLNAIIFLCQGAMYEMDVLTSTCSKRPLRTDYQPIGIPDHATFMMPLVLGILSVPSVGVQINSWQGYTLRGGVVSAYHMLIKLVTEVECVPYHTIFYTEKHGEVVMVFLNSTMHRTAPDDLSPPRFCPDQDAHPTGRPVDLIELVSESKARDLRRALSKLINIYMNNYSSL</sequence>
<evidence type="ECO:0000313" key="4">
    <source>
        <dbReference type="Proteomes" id="UP000261520"/>
    </source>
</evidence>
<name>A0A3B3Z906_9GOBI</name>
<feature type="signal peptide" evidence="2">
    <location>
        <begin position="1"/>
        <end position="18"/>
    </location>
</feature>
<organism evidence="3 4">
    <name type="scientific">Periophthalmus magnuspinnatus</name>
    <dbReference type="NCBI Taxonomy" id="409849"/>
    <lineage>
        <taxon>Eukaryota</taxon>
        <taxon>Metazoa</taxon>
        <taxon>Chordata</taxon>
        <taxon>Craniata</taxon>
        <taxon>Vertebrata</taxon>
        <taxon>Euteleostomi</taxon>
        <taxon>Actinopterygii</taxon>
        <taxon>Neopterygii</taxon>
        <taxon>Teleostei</taxon>
        <taxon>Neoteleostei</taxon>
        <taxon>Acanthomorphata</taxon>
        <taxon>Gobiaria</taxon>
        <taxon>Gobiiformes</taxon>
        <taxon>Gobioidei</taxon>
        <taxon>Gobiidae</taxon>
        <taxon>Oxudercinae</taxon>
        <taxon>Periophthalmus</taxon>
    </lineage>
</organism>
<reference evidence="3" key="1">
    <citation type="submission" date="2025-08" db="UniProtKB">
        <authorList>
            <consortium name="Ensembl"/>
        </authorList>
    </citation>
    <scope>IDENTIFICATION</scope>
</reference>
<dbReference type="Ensembl" id="ENSPMGT00000001135.1">
    <property type="protein sequence ID" value="ENSPMGP00000001073.1"/>
    <property type="gene ID" value="ENSPMGG00000000552.1"/>
</dbReference>
<evidence type="ECO:0000256" key="1">
    <source>
        <dbReference type="ARBA" id="ARBA00010771"/>
    </source>
</evidence>
<reference evidence="3" key="2">
    <citation type="submission" date="2025-09" db="UniProtKB">
        <authorList>
            <consortium name="Ensembl"/>
        </authorList>
    </citation>
    <scope>IDENTIFICATION</scope>
</reference>
<dbReference type="InterPro" id="IPR001299">
    <property type="entry name" value="Ependymin"/>
</dbReference>
<accession>A0A3B3Z906</accession>
<dbReference type="Proteomes" id="UP000261520">
    <property type="component" value="Unplaced"/>
</dbReference>
<dbReference type="GO" id="GO:0005764">
    <property type="term" value="C:lysosome"/>
    <property type="evidence" value="ECO:0007669"/>
    <property type="project" value="TreeGrafter"/>
</dbReference>
<protein>
    <submittedName>
        <fullName evidence="3">Uncharacterized protein</fullName>
    </submittedName>
</protein>
<dbReference type="GO" id="GO:0007160">
    <property type="term" value="P:cell-matrix adhesion"/>
    <property type="evidence" value="ECO:0007669"/>
    <property type="project" value="InterPro"/>
</dbReference>
<dbReference type="Pfam" id="PF00811">
    <property type="entry name" value="Ependymin"/>
    <property type="match status" value="1"/>
</dbReference>
<dbReference type="PANTHER" id="PTHR10697">
    <property type="entry name" value="MAMMALIAN EPENDYMIN-RELATED PROTEIN 1"/>
    <property type="match status" value="1"/>
</dbReference>
<evidence type="ECO:0000313" key="3">
    <source>
        <dbReference type="Ensembl" id="ENSPMGP00000001073.1"/>
    </source>
</evidence>
<dbReference type="GO" id="GO:0005576">
    <property type="term" value="C:extracellular region"/>
    <property type="evidence" value="ECO:0007669"/>
    <property type="project" value="InterPro"/>
</dbReference>
<comment type="similarity">
    <text evidence="1">Belongs to the ependymin family.</text>
</comment>
<dbReference type="GO" id="GO:0005509">
    <property type="term" value="F:calcium ion binding"/>
    <property type="evidence" value="ECO:0007669"/>
    <property type="project" value="InterPro"/>
</dbReference>
<dbReference type="AlphaFoldDB" id="A0A3B3Z906"/>
<keyword evidence="4" id="KW-1185">Reference proteome</keyword>
<dbReference type="PANTHER" id="PTHR10697:SF5">
    <property type="entry name" value="EPENDYMIN-RELATED"/>
    <property type="match status" value="1"/>
</dbReference>
<keyword evidence="2" id="KW-0732">Signal</keyword>